<dbReference type="Gramene" id="ESQ42367">
    <property type="protein sequence ID" value="ESQ42367"/>
    <property type="gene ID" value="EUTSA_v10014093mg"/>
</dbReference>
<protein>
    <recommendedName>
        <fullName evidence="6">MBD domain-containing protein</fullName>
    </recommendedName>
</protein>
<evidence type="ECO:0000256" key="5">
    <source>
        <dbReference type="ARBA" id="ARBA00023242"/>
    </source>
</evidence>
<evidence type="ECO:0000256" key="1">
    <source>
        <dbReference type="ARBA" id="ARBA00004123"/>
    </source>
</evidence>
<organism evidence="7 8">
    <name type="scientific">Eutrema salsugineum</name>
    <name type="common">Saltwater cress</name>
    <name type="synonym">Sisymbrium salsugineum</name>
    <dbReference type="NCBI Taxonomy" id="72664"/>
    <lineage>
        <taxon>Eukaryota</taxon>
        <taxon>Viridiplantae</taxon>
        <taxon>Streptophyta</taxon>
        <taxon>Embryophyta</taxon>
        <taxon>Tracheophyta</taxon>
        <taxon>Spermatophyta</taxon>
        <taxon>Magnoliopsida</taxon>
        <taxon>eudicotyledons</taxon>
        <taxon>Gunneridae</taxon>
        <taxon>Pentapetalae</taxon>
        <taxon>rosids</taxon>
        <taxon>malvids</taxon>
        <taxon>Brassicales</taxon>
        <taxon>Brassicaceae</taxon>
        <taxon>Eutremeae</taxon>
        <taxon>Eutrema</taxon>
    </lineage>
</organism>
<dbReference type="OrthoDB" id="10072024at2759"/>
<reference evidence="7 8" key="1">
    <citation type="journal article" date="2013" name="Front. Plant Sci.">
        <title>The Reference Genome of the Halophytic Plant Eutrema salsugineum.</title>
        <authorList>
            <person name="Yang R."/>
            <person name="Jarvis D.E."/>
            <person name="Chen H."/>
            <person name="Beilstein M.A."/>
            <person name="Grimwood J."/>
            <person name="Jenkins J."/>
            <person name="Shu S."/>
            <person name="Prochnik S."/>
            <person name="Xin M."/>
            <person name="Ma C."/>
            <person name="Schmutz J."/>
            <person name="Wing R.A."/>
            <person name="Mitchell-Olds T."/>
            <person name="Schumaker K.S."/>
            <person name="Wang X."/>
        </authorList>
    </citation>
    <scope>NUCLEOTIDE SEQUENCE [LARGE SCALE GENOMIC DNA]</scope>
</reference>
<feature type="domain" description="MBD" evidence="6">
    <location>
        <begin position="189"/>
        <end position="254"/>
    </location>
</feature>
<evidence type="ECO:0000256" key="2">
    <source>
        <dbReference type="ARBA" id="ARBA00023015"/>
    </source>
</evidence>
<proteinExistence type="predicted"/>
<dbReference type="GO" id="GO:0005634">
    <property type="term" value="C:nucleus"/>
    <property type="evidence" value="ECO:0007669"/>
    <property type="project" value="UniProtKB-SubCell"/>
</dbReference>
<dbReference type="PROSITE" id="PS50982">
    <property type="entry name" value="MBD"/>
    <property type="match status" value="2"/>
</dbReference>
<accession>V4LIW0</accession>
<dbReference type="GO" id="GO:0008327">
    <property type="term" value="F:methyl-CpG binding"/>
    <property type="evidence" value="ECO:0007669"/>
    <property type="project" value="EnsemblPlants"/>
</dbReference>
<evidence type="ECO:0000313" key="8">
    <source>
        <dbReference type="Proteomes" id="UP000030689"/>
    </source>
</evidence>
<feature type="domain" description="MBD" evidence="6">
    <location>
        <begin position="123"/>
        <end position="188"/>
    </location>
</feature>
<keyword evidence="3" id="KW-0238">DNA-binding</keyword>
<dbReference type="OMA" id="HIDRSYI"/>
<dbReference type="Proteomes" id="UP000030689">
    <property type="component" value="Unassembled WGS sequence"/>
</dbReference>
<dbReference type="eggNOG" id="KOG4161">
    <property type="taxonomic scope" value="Eukaryota"/>
</dbReference>
<dbReference type="PANTHER" id="PTHR12396:SF38">
    <property type="entry name" value="METHYL-CPG-BINDING DOMAIN-CONTAINING PROTEIN 7"/>
    <property type="match status" value="1"/>
</dbReference>
<dbReference type="STRING" id="72664.V4LIW0"/>
<keyword evidence="8" id="KW-1185">Reference proteome</keyword>
<dbReference type="AlphaFoldDB" id="V4LIW0"/>
<dbReference type="KEGG" id="eus:EUTSA_v10014093mg"/>
<keyword evidence="5" id="KW-0539">Nucleus</keyword>
<sequence length="327" mass="36784">MQTRSSSSASASLIPFDTFPAGHGRLSRETQLQIVDPTLSRRKLFPGWTVVNRPGSSSPRSSNGSVDTYYIEAGTGREFPSLESVQRHLAGLVDERRLTRTGSFLNENSRIYEGSRTKQNHRSVEYASKGFRLPRGWTVEEVPRKNAYHIDKYYTERKTGKRFRSLVSVERYLQESRNCTDQQLMVLQSHRGLSKGFSLPEGWIVEEKPRRYSSHIDRSYIEPVTGKKFRSLPAVERYLRAVGSGRVDSASMVGSLLHSEMLLLLANRNGTGFQTEVLDPNPPGRVKWIFTGPGGNKFSAHVNGSDVSGSVKQTWSEAFVSLIHDRS</sequence>
<dbReference type="EMBL" id="KI517464">
    <property type="protein sequence ID" value="ESQ42367.1"/>
    <property type="molecule type" value="Genomic_DNA"/>
</dbReference>
<evidence type="ECO:0000256" key="4">
    <source>
        <dbReference type="ARBA" id="ARBA00023163"/>
    </source>
</evidence>
<evidence type="ECO:0000256" key="3">
    <source>
        <dbReference type="ARBA" id="ARBA00023125"/>
    </source>
</evidence>
<evidence type="ECO:0000313" key="7">
    <source>
        <dbReference type="EMBL" id="ESQ42367.1"/>
    </source>
</evidence>
<dbReference type="GO" id="GO:0019899">
    <property type="term" value="F:enzyme binding"/>
    <property type="evidence" value="ECO:0007669"/>
    <property type="project" value="EnsemblPlants"/>
</dbReference>
<dbReference type="GO" id="GO:0010369">
    <property type="term" value="C:chromocenter"/>
    <property type="evidence" value="ECO:0007669"/>
    <property type="project" value="EnsemblPlants"/>
</dbReference>
<dbReference type="InterPro" id="IPR016177">
    <property type="entry name" value="DNA-bd_dom_sf"/>
</dbReference>
<dbReference type="Pfam" id="PF01429">
    <property type="entry name" value="MBD"/>
    <property type="match status" value="2"/>
</dbReference>
<dbReference type="Gene3D" id="3.30.890.10">
    <property type="entry name" value="Methyl-cpg-binding Protein 2, Chain A"/>
    <property type="match status" value="3"/>
</dbReference>
<dbReference type="SUPFAM" id="SSF54171">
    <property type="entry name" value="DNA-binding domain"/>
    <property type="match status" value="3"/>
</dbReference>
<dbReference type="InterPro" id="IPR001739">
    <property type="entry name" value="Methyl_CpG_DNA-bd"/>
</dbReference>
<evidence type="ECO:0000259" key="6">
    <source>
        <dbReference type="PROSITE" id="PS50982"/>
    </source>
</evidence>
<keyword evidence="2" id="KW-0805">Transcription regulation</keyword>
<comment type="subcellular location">
    <subcellularLocation>
        <location evidence="1">Nucleus</location>
    </subcellularLocation>
</comment>
<dbReference type="PANTHER" id="PTHR12396">
    <property type="entry name" value="METHYL-CPG BINDING PROTEIN, MBD"/>
    <property type="match status" value="1"/>
</dbReference>
<keyword evidence="4" id="KW-0804">Transcription</keyword>
<name>V4LIW0_EUTSA</name>
<gene>
    <name evidence="7" type="ORF">EUTSA_v10014093mg</name>
</gene>